<dbReference type="InterPro" id="IPR011083">
    <property type="entry name" value="Phage_tail_collar_dom"/>
</dbReference>
<dbReference type="RefSeq" id="WP_305014267.1">
    <property type="nucleotide sequence ID" value="NZ_JAUQSX010000019.1"/>
</dbReference>
<evidence type="ECO:0000313" key="3">
    <source>
        <dbReference type="EMBL" id="MDO7849598.1"/>
    </source>
</evidence>
<dbReference type="InterPro" id="IPR037053">
    <property type="entry name" value="Phage_tail_collar_dom_sf"/>
</dbReference>
<dbReference type="Gene3D" id="3.90.1340.10">
    <property type="entry name" value="Phage tail collar domain"/>
    <property type="match status" value="1"/>
</dbReference>
<sequence>MSSAYIGEIRAVGFNFPPVGWATCNGQLLQISEYQVLFTLLGTTYGGDGVTTFGVPNMSGRIGVGAQGGNSGPGLSSYPLGSLGGQENVALTVAQMPAHGHTYSGSLGASNTGTLSDNPSGRRPGVPAGNPAYASTSQAGQNLASNGLTASLAAAGASQAHTNMQPSLALNFIIATDGYYPPQPQ</sequence>
<evidence type="ECO:0000256" key="1">
    <source>
        <dbReference type="SAM" id="MobiDB-lite"/>
    </source>
</evidence>
<protein>
    <submittedName>
        <fullName evidence="3">Tail fiber protein</fullName>
    </submittedName>
</protein>
<evidence type="ECO:0000259" key="2">
    <source>
        <dbReference type="Pfam" id="PF07484"/>
    </source>
</evidence>
<feature type="domain" description="Phage tail collar" evidence="2">
    <location>
        <begin position="7"/>
        <end position="62"/>
    </location>
</feature>
<reference evidence="3" key="1">
    <citation type="submission" date="2023-07" db="EMBL/GenBank/DDBJ databases">
        <authorList>
            <person name="Kim M.K."/>
        </authorList>
    </citation>
    <scope>NUCLEOTIDE SEQUENCE</scope>
    <source>
        <strain evidence="3">M29</strain>
    </source>
</reference>
<dbReference type="Pfam" id="PF07484">
    <property type="entry name" value="Collar"/>
    <property type="match status" value="1"/>
</dbReference>
<dbReference type="Proteomes" id="UP001167796">
    <property type="component" value="Unassembled WGS sequence"/>
</dbReference>
<name>A0ABT9AI96_9BACT</name>
<proteinExistence type="predicted"/>
<accession>A0ABT9AI96</accession>
<comment type="caution">
    <text evidence="3">The sequence shown here is derived from an EMBL/GenBank/DDBJ whole genome shotgun (WGS) entry which is preliminary data.</text>
</comment>
<feature type="region of interest" description="Disordered" evidence="1">
    <location>
        <begin position="102"/>
        <end position="139"/>
    </location>
</feature>
<evidence type="ECO:0000313" key="4">
    <source>
        <dbReference type="Proteomes" id="UP001167796"/>
    </source>
</evidence>
<feature type="compositionally biased region" description="Polar residues" evidence="1">
    <location>
        <begin position="103"/>
        <end position="119"/>
    </location>
</feature>
<dbReference type="EMBL" id="JAUQSX010000019">
    <property type="protein sequence ID" value="MDO7849598.1"/>
    <property type="molecule type" value="Genomic_DNA"/>
</dbReference>
<keyword evidence="4" id="KW-1185">Reference proteome</keyword>
<organism evidence="3 4">
    <name type="scientific">Hymenobacter mellowenesis</name>
    <dbReference type="NCBI Taxonomy" id="3063995"/>
    <lineage>
        <taxon>Bacteria</taxon>
        <taxon>Pseudomonadati</taxon>
        <taxon>Bacteroidota</taxon>
        <taxon>Cytophagia</taxon>
        <taxon>Cytophagales</taxon>
        <taxon>Hymenobacteraceae</taxon>
        <taxon>Hymenobacter</taxon>
    </lineage>
</organism>
<gene>
    <name evidence="3" type="ORF">Q5H92_24765</name>
</gene>
<dbReference type="SUPFAM" id="SSF88874">
    <property type="entry name" value="Receptor-binding domain of short tail fibre protein gp12"/>
    <property type="match status" value="1"/>
</dbReference>